<organism evidence="1 2">
    <name type="scientific">Citricoccus parietis</name>
    <dbReference type="NCBI Taxonomy" id="592307"/>
    <lineage>
        <taxon>Bacteria</taxon>
        <taxon>Bacillati</taxon>
        <taxon>Actinomycetota</taxon>
        <taxon>Actinomycetes</taxon>
        <taxon>Micrococcales</taxon>
        <taxon>Micrococcaceae</taxon>
        <taxon>Citricoccus</taxon>
    </lineage>
</organism>
<protein>
    <submittedName>
        <fullName evidence="1">Uncharacterized protein</fullName>
    </submittedName>
</protein>
<keyword evidence="2" id="KW-1185">Reference proteome</keyword>
<comment type="caution">
    <text evidence="1">The sequence shown here is derived from an EMBL/GenBank/DDBJ whole genome shotgun (WGS) entry which is preliminary data.</text>
</comment>
<sequence length="50" mass="5803">MKTGWQPWKSDWKPWMSTWNGRPLRPNASVLMASGIRRRPHGRPCGRSSP</sequence>
<name>A0ABV5FTA8_9MICC</name>
<dbReference type="EMBL" id="JBHMFI010000001">
    <property type="protein sequence ID" value="MFB9069920.1"/>
    <property type="molecule type" value="Genomic_DNA"/>
</dbReference>
<evidence type="ECO:0000313" key="1">
    <source>
        <dbReference type="EMBL" id="MFB9069920.1"/>
    </source>
</evidence>
<accession>A0ABV5FTA8</accession>
<gene>
    <name evidence="1" type="ORF">ACFFX0_01400</name>
</gene>
<reference evidence="1 2" key="1">
    <citation type="submission" date="2024-09" db="EMBL/GenBank/DDBJ databases">
        <authorList>
            <person name="Sun Q."/>
            <person name="Mori K."/>
        </authorList>
    </citation>
    <scope>NUCLEOTIDE SEQUENCE [LARGE SCALE GENOMIC DNA]</scope>
    <source>
        <strain evidence="1 2">CCM 7609</strain>
    </source>
</reference>
<evidence type="ECO:0000313" key="2">
    <source>
        <dbReference type="Proteomes" id="UP001589575"/>
    </source>
</evidence>
<proteinExistence type="predicted"/>
<dbReference type="Proteomes" id="UP001589575">
    <property type="component" value="Unassembled WGS sequence"/>
</dbReference>